<dbReference type="HAMAP" id="MF_00397">
    <property type="entry name" value="CitG"/>
    <property type="match status" value="1"/>
</dbReference>
<dbReference type="Pfam" id="PF01874">
    <property type="entry name" value="CitG"/>
    <property type="match status" value="1"/>
</dbReference>
<keyword evidence="3 5" id="KW-0547">Nucleotide-binding</keyword>
<gene>
    <name evidence="5 6" type="primary">citG</name>
    <name evidence="6" type="ORF">GTO87_01040</name>
</gene>
<accession>A0A7H9EI74</accession>
<dbReference type="KEGG" id="lsw:GTO87_01040"/>
<dbReference type="Gene3D" id="1.10.4200.10">
    <property type="entry name" value="Triphosphoribosyl-dephospho-CoA protein"/>
    <property type="match status" value="1"/>
</dbReference>
<protein>
    <recommendedName>
        <fullName evidence="5">Probable 2-(5''-triphosphoribosyl)-3'-dephosphocoenzyme-A synthase</fullName>
        <shortName evidence="5">2-(5''-triphosphoribosyl)-3'-dephospho-CoA synthase</shortName>
        <ecNumber evidence="5">2.4.2.52</ecNumber>
    </recommendedName>
</protein>
<keyword evidence="6" id="KW-0328">Glycosyltransferase</keyword>
<dbReference type="InterPro" id="IPR017551">
    <property type="entry name" value="TriPribosyl-deP-CoA_syn_CitG"/>
</dbReference>
<dbReference type="GO" id="GO:0005524">
    <property type="term" value="F:ATP binding"/>
    <property type="evidence" value="ECO:0007669"/>
    <property type="project" value="UniProtKB-KW"/>
</dbReference>
<evidence type="ECO:0000256" key="2">
    <source>
        <dbReference type="ARBA" id="ARBA00022679"/>
    </source>
</evidence>
<name>A0A7H9EI74_9LACO</name>
<dbReference type="PANTHER" id="PTHR30201:SF2">
    <property type="entry name" value="2-(5''-TRIPHOSPHORIBOSYL)-3'-DEPHOSPHOCOENZYME-A SYNTHASE"/>
    <property type="match status" value="1"/>
</dbReference>
<dbReference type="AlphaFoldDB" id="A0A7H9EI74"/>
<evidence type="ECO:0000256" key="5">
    <source>
        <dbReference type="HAMAP-Rule" id="MF_00397"/>
    </source>
</evidence>
<dbReference type="EMBL" id="CP047418">
    <property type="protein sequence ID" value="QLL77334.1"/>
    <property type="molecule type" value="Genomic_DNA"/>
</dbReference>
<dbReference type="GO" id="GO:0046917">
    <property type="term" value="F:triphosphoribosyl-dephospho-CoA synthase activity"/>
    <property type="evidence" value="ECO:0007669"/>
    <property type="project" value="UniProtKB-UniRule"/>
</dbReference>
<evidence type="ECO:0000256" key="4">
    <source>
        <dbReference type="ARBA" id="ARBA00022840"/>
    </source>
</evidence>
<dbReference type="Proteomes" id="UP000510886">
    <property type="component" value="Chromosome"/>
</dbReference>
<organism evidence="6 7">
    <name type="scientific">Ligilactobacillus saerimneri</name>
    <dbReference type="NCBI Taxonomy" id="228229"/>
    <lineage>
        <taxon>Bacteria</taxon>
        <taxon>Bacillati</taxon>
        <taxon>Bacillota</taxon>
        <taxon>Bacilli</taxon>
        <taxon>Lactobacillales</taxon>
        <taxon>Lactobacillaceae</taxon>
        <taxon>Ligilactobacillus</taxon>
    </lineage>
</organism>
<comment type="catalytic activity">
    <reaction evidence="1 5">
        <text>3'-dephospho-CoA + ATP = 2'-(5''-triphospho-alpha-D-ribosyl)-3'-dephospho-CoA + adenine</text>
        <dbReference type="Rhea" id="RHEA:15117"/>
        <dbReference type="ChEBI" id="CHEBI:16708"/>
        <dbReference type="ChEBI" id="CHEBI:30616"/>
        <dbReference type="ChEBI" id="CHEBI:57328"/>
        <dbReference type="ChEBI" id="CHEBI:61378"/>
        <dbReference type="EC" id="2.4.2.52"/>
    </reaction>
</comment>
<comment type="similarity">
    <text evidence="5">Belongs to the CitG/MdcB family.</text>
</comment>
<proteinExistence type="inferred from homology"/>
<reference evidence="6 7" key="1">
    <citation type="submission" date="2020-01" db="EMBL/GenBank/DDBJ databases">
        <title>Complete and circular genome sequences of six lactobacillus isolates from horses.</title>
        <authorList>
            <person name="Hassan H.M."/>
        </authorList>
    </citation>
    <scope>NUCLEOTIDE SEQUENCE [LARGE SCALE GENOMIC DNA]</scope>
    <source>
        <strain evidence="6 7">1A</strain>
    </source>
</reference>
<dbReference type="EC" id="2.4.2.52" evidence="5"/>
<evidence type="ECO:0000256" key="3">
    <source>
        <dbReference type="ARBA" id="ARBA00022741"/>
    </source>
</evidence>
<dbReference type="GO" id="GO:0051191">
    <property type="term" value="P:prosthetic group biosynthetic process"/>
    <property type="evidence" value="ECO:0007669"/>
    <property type="project" value="TreeGrafter"/>
</dbReference>
<keyword evidence="4 5" id="KW-0067">ATP-binding</keyword>
<evidence type="ECO:0000313" key="6">
    <source>
        <dbReference type="EMBL" id="QLL77334.1"/>
    </source>
</evidence>
<sequence length="279" mass="30845">MNVEQILTNAQKALLYEVTTNPKPGLVDPVEHGAHPDMDIYTFIDSSEAMRSYLEQCCHLATAHTGTMPELFNVLRVRGIVAERTMFAATQGVNTHKGAIFSLGIFVAASAYLTRTQTDFKLVAVQDVIRAMLVNLLQDDFANLTHKKQLTAGEQQYLKYGKTGIRGQAAAGYPAVTRGVEFLRQTQGTRQEKILDTLMYLAGQVEDSNLVKRAHNPAIQQWMQARVATYFAHGGAQTPAGLNYLKELEQLFSQRKYSLGGTADLLIVTIYCGLMEGIL</sequence>
<dbReference type="NCBIfam" id="TIGR03125">
    <property type="entry name" value="citrate_citG"/>
    <property type="match status" value="1"/>
</dbReference>
<evidence type="ECO:0000313" key="7">
    <source>
        <dbReference type="Proteomes" id="UP000510886"/>
    </source>
</evidence>
<keyword evidence="2 5" id="KW-0808">Transferase</keyword>
<dbReference type="NCBIfam" id="NF002315">
    <property type="entry name" value="PRK01237.1"/>
    <property type="match status" value="1"/>
</dbReference>
<dbReference type="GO" id="GO:0016757">
    <property type="term" value="F:glycosyltransferase activity"/>
    <property type="evidence" value="ECO:0007669"/>
    <property type="project" value="UniProtKB-KW"/>
</dbReference>
<evidence type="ECO:0000256" key="1">
    <source>
        <dbReference type="ARBA" id="ARBA00001210"/>
    </source>
</evidence>
<dbReference type="RefSeq" id="WP_180849189.1">
    <property type="nucleotide sequence ID" value="NZ_CP047418.1"/>
</dbReference>
<dbReference type="PANTHER" id="PTHR30201">
    <property type="entry name" value="TRIPHOSPHORIBOSYL-DEPHOSPHO-COA SYNTHASE"/>
    <property type="match status" value="1"/>
</dbReference>
<dbReference type="InterPro" id="IPR002736">
    <property type="entry name" value="CitG"/>
</dbReference>